<dbReference type="Gene3D" id="3.40.50.2300">
    <property type="match status" value="1"/>
</dbReference>
<evidence type="ECO:0000256" key="3">
    <source>
        <dbReference type="ARBA" id="ARBA00023163"/>
    </source>
</evidence>
<evidence type="ECO:0000313" key="7">
    <source>
        <dbReference type="EMBL" id="QQT02590.1"/>
    </source>
</evidence>
<dbReference type="InterPro" id="IPR018060">
    <property type="entry name" value="HTH_AraC"/>
</dbReference>
<organism evidence="7 8">
    <name type="scientific">Peribacillus psychrosaccharolyticus</name>
    <name type="common">Bacillus psychrosaccharolyticus</name>
    <dbReference type="NCBI Taxonomy" id="1407"/>
    <lineage>
        <taxon>Bacteria</taxon>
        <taxon>Bacillati</taxon>
        <taxon>Bacillota</taxon>
        <taxon>Bacilli</taxon>
        <taxon>Bacillales</taxon>
        <taxon>Bacillaceae</taxon>
        <taxon>Peribacillus</taxon>
    </lineage>
</organism>
<keyword evidence="3" id="KW-0804">Transcription</keyword>
<sequence>MAEKRILIVDDEPNTRKGLAKMLEVWSAGRYQILQAENGQEAREIIEKDKIHLLITDIRMPEITGLMLVESLKNAGKDLVVIIISSYSEFKYAQEAIQLGVKNYLLKPLNRQKLIEAVEQALVDEERIERNGVIEKVIDEHLFHIEVKNDQTRLPIKEACQYINEHLNEPLSLRNVSQSVHLNSSYFSFLFKEQMNVTFSEYVTRKRLQAAKKLLMCTDLQIADISAAVGYKTDKYFIKLFKEHEGLTPSKYRKNV</sequence>
<dbReference type="KEGG" id="ppsr:I6J18_08250"/>
<feature type="domain" description="Response regulatory" evidence="6">
    <location>
        <begin position="5"/>
        <end position="122"/>
    </location>
</feature>
<evidence type="ECO:0000256" key="2">
    <source>
        <dbReference type="ARBA" id="ARBA00023125"/>
    </source>
</evidence>
<feature type="domain" description="HTH araC/xylS-type" evidence="5">
    <location>
        <begin position="157"/>
        <end position="255"/>
    </location>
</feature>
<dbReference type="PROSITE" id="PS01124">
    <property type="entry name" value="HTH_ARAC_FAMILY_2"/>
    <property type="match status" value="1"/>
</dbReference>
<dbReference type="SUPFAM" id="SSF52172">
    <property type="entry name" value="CheY-like"/>
    <property type="match status" value="1"/>
</dbReference>
<reference evidence="7 8" key="1">
    <citation type="submission" date="2021-01" db="EMBL/GenBank/DDBJ databases">
        <title>FDA dAtabase for Regulatory Grade micrObial Sequences (FDA-ARGOS): Supporting development and validation of Infectious Disease Dx tests.</title>
        <authorList>
            <person name="Nelson B."/>
            <person name="Plummer A."/>
            <person name="Tallon L."/>
            <person name="Sadzewicz L."/>
            <person name="Zhao X."/>
            <person name="Boylan J."/>
            <person name="Ott S."/>
            <person name="Bowen H."/>
            <person name="Vavikolanu K."/>
            <person name="Mehta A."/>
            <person name="Aluvathingal J."/>
            <person name="Nadendla S."/>
            <person name="Myers T."/>
            <person name="Yan Y."/>
            <person name="Sichtig H."/>
        </authorList>
    </citation>
    <scope>NUCLEOTIDE SEQUENCE [LARGE SCALE GENOMIC DNA]</scope>
    <source>
        <strain evidence="7 8">FDAARGOS_1161</strain>
    </source>
</reference>
<dbReference type="GO" id="GO:0003700">
    <property type="term" value="F:DNA-binding transcription factor activity"/>
    <property type="evidence" value="ECO:0007669"/>
    <property type="project" value="InterPro"/>
</dbReference>
<dbReference type="InterPro" id="IPR009057">
    <property type="entry name" value="Homeodomain-like_sf"/>
</dbReference>
<dbReference type="PROSITE" id="PS50110">
    <property type="entry name" value="RESPONSE_REGULATORY"/>
    <property type="match status" value="1"/>
</dbReference>
<accession>A0A974S353</accession>
<evidence type="ECO:0000313" key="8">
    <source>
        <dbReference type="Proteomes" id="UP000595254"/>
    </source>
</evidence>
<evidence type="ECO:0000259" key="6">
    <source>
        <dbReference type="PROSITE" id="PS50110"/>
    </source>
</evidence>
<dbReference type="PANTHER" id="PTHR43280:SF28">
    <property type="entry name" value="HTH-TYPE TRANSCRIPTIONAL ACTIVATOR RHAS"/>
    <property type="match status" value="1"/>
</dbReference>
<dbReference type="GO" id="GO:0000160">
    <property type="term" value="P:phosphorelay signal transduction system"/>
    <property type="evidence" value="ECO:0007669"/>
    <property type="project" value="InterPro"/>
</dbReference>
<keyword evidence="8" id="KW-1185">Reference proteome</keyword>
<evidence type="ECO:0000259" key="5">
    <source>
        <dbReference type="PROSITE" id="PS01124"/>
    </source>
</evidence>
<keyword evidence="2" id="KW-0238">DNA-binding</keyword>
<dbReference type="PRINTS" id="PR00032">
    <property type="entry name" value="HTHARAC"/>
</dbReference>
<dbReference type="SMART" id="SM00342">
    <property type="entry name" value="HTH_ARAC"/>
    <property type="match status" value="1"/>
</dbReference>
<proteinExistence type="predicted"/>
<dbReference type="InterPro" id="IPR018062">
    <property type="entry name" value="HTH_AraC-typ_CS"/>
</dbReference>
<dbReference type="InterPro" id="IPR011006">
    <property type="entry name" value="CheY-like_superfamily"/>
</dbReference>
<dbReference type="PROSITE" id="PS00041">
    <property type="entry name" value="HTH_ARAC_FAMILY_1"/>
    <property type="match status" value="1"/>
</dbReference>
<name>A0A974S353_PERPY</name>
<feature type="modified residue" description="4-aspartylphosphate" evidence="4">
    <location>
        <position position="57"/>
    </location>
</feature>
<dbReference type="InterPro" id="IPR001789">
    <property type="entry name" value="Sig_transdc_resp-reg_receiver"/>
</dbReference>
<dbReference type="PANTHER" id="PTHR43280">
    <property type="entry name" value="ARAC-FAMILY TRANSCRIPTIONAL REGULATOR"/>
    <property type="match status" value="1"/>
</dbReference>
<dbReference type="AlphaFoldDB" id="A0A974S353"/>
<gene>
    <name evidence="7" type="ORF">I6J18_08250</name>
</gene>
<dbReference type="GO" id="GO:0043565">
    <property type="term" value="F:sequence-specific DNA binding"/>
    <property type="evidence" value="ECO:0007669"/>
    <property type="project" value="InterPro"/>
</dbReference>
<keyword evidence="4" id="KW-0597">Phosphoprotein</keyword>
<dbReference type="InterPro" id="IPR020449">
    <property type="entry name" value="Tscrpt_reg_AraC-type_HTH"/>
</dbReference>
<dbReference type="SUPFAM" id="SSF46689">
    <property type="entry name" value="Homeodomain-like"/>
    <property type="match status" value="2"/>
</dbReference>
<dbReference type="Gene3D" id="1.10.10.60">
    <property type="entry name" value="Homeodomain-like"/>
    <property type="match status" value="2"/>
</dbReference>
<dbReference type="CDD" id="cd17536">
    <property type="entry name" value="REC_YesN-like"/>
    <property type="match status" value="1"/>
</dbReference>
<dbReference type="RefSeq" id="WP_040376465.1">
    <property type="nucleotide sequence ID" value="NZ_CP068053.1"/>
</dbReference>
<dbReference type="EMBL" id="CP068053">
    <property type="protein sequence ID" value="QQT02590.1"/>
    <property type="molecule type" value="Genomic_DNA"/>
</dbReference>
<dbReference type="Pfam" id="PF00072">
    <property type="entry name" value="Response_reg"/>
    <property type="match status" value="1"/>
</dbReference>
<keyword evidence="1" id="KW-0805">Transcription regulation</keyword>
<evidence type="ECO:0000256" key="4">
    <source>
        <dbReference type="PROSITE-ProRule" id="PRU00169"/>
    </source>
</evidence>
<evidence type="ECO:0000256" key="1">
    <source>
        <dbReference type="ARBA" id="ARBA00023015"/>
    </source>
</evidence>
<dbReference type="Proteomes" id="UP000595254">
    <property type="component" value="Chromosome"/>
</dbReference>
<dbReference type="SMART" id="SM00448">
    <property type="entry name" value="REC"/>
    <property type="match status" value="1"/>
</dbReference>
<protein>
    <submittedName>
        <fullName evidence="7">Response regulator</fullName>
    </submittedName>
</protein>
<dbReference type="Pfam" id="PF12833">
    <property type="entry name" value="HTH_18"/>
    <property type="match status" value="1"/>
</dbReference>